<dbReference type="InterPro" id="IPR036236">
    <property type="entry name" value="Znf_C2H2_sf"/>
</dbReference>
<dbReference type="GO" id="GO:0005634">
    <property type="term" value="C:nucleus"/>
    <property type="evidence" value="ECO:0007669"/>
    <property type="project" value="TreeGrafter"/>
</dbReference>
<name>A0A0X3PMA0_SCHSO</name>
<dbReference type="FunFam" id="3.30.160.60:FF:000065">
    <property type="entry name" value="B-cell CLL/lymphoma 6, member B"/>
    <property type="match status" value="2"/>
</dbReference>
<dbReference type="AlphaFoldDB" id="A0A0X3PMA0"/>
<dbReference type="GO" id="GO:0000981">
    <property type="term" value="F:DNA-binding transcription factor activity, RNA polymerase II-specific"/>
    <property type="evidence" value="ECO:0007669"/>
    <property type="project" value="TreeGrafter"/>
</dbReference>
<feature type="domain" description="C2H2-type" evidence="6">
    <location>
        <begin position="104"/>
        <end position="132"/>
    </location>
</feature>
<protein>
    <recommendedName>
        <fullName evidence="6">C2H2-type domain-containing protein</fullName>
    </recommendedName>
</protein>
<feature type="domain" description="C2H2-type" evidence="6">
    <location>
        <begin position="191"/>
        <end position="219"/>
    </location>
</feature>
<feature type="domain" description="C2H2-type" evidence="6">
    <location>
        <begin position="220"/>
        <end position="248"/>
    </location>
</feature>
<evidence type="ECO:0000256" key="2">
    <source>
        <dbReference type="ARBA" id="ARBA00022737"/>
    </source>
</evidence>
<dbReference type="GO" id="GO:0000977">
    <property type="term" value="F:RNA polymerase II transcription regulatory region sequence-specific DNA binding"/>
    <property type="evidence" value="ECO:0007669"/>
    <property type="project" value="TreeGrafter"/>
</dbReference>
<evidence type="ECO:0000256" key="5">
    <source>
        <dbReference type="PROSITE-ProRule" id="PRU00042"/>
    </source>
</evidence>
<accession>A0A0X3PMA0</accession>
<evidence type="ECO:0000259" key="6">
    <source>
        <dbReference type="PROSITE" id="PS50157"/>
    </source>
</evidence>
<gene>
    <name evidence="7" type="ORF">TR101368</name>
</gene>
<dbReference type="PANTHER" id="PTHR24409:SF295">
    <property type="entry name" value="AZ2-RELATED"/>
    <property type="match status" value="1"/>
</dbReference>
<keyword evidence="1" id="KW-0479">Metal-binding</keyword>
<dbReference type="PROSITE" id="PS50157">
    <property type="entry name" value="ZINC_FINGER_C2H2_2"/>
    <property type="match status" value="5"/>
</dbReference>
<dbReference type="SUPFAM" id="SSF57667">
    <property type="entry name" value="beta-beta-alpha zinc fingers"/>
    <property type="match status" value="3"/>
</dbReference>
<evidence type="ECO:0000256" key="4">
    <source>
        <dbReference type="ARBA" id="ARBA00022833"/>
    </source>
</evidence>
<evidence type="ECO:0000256" key="1">
    <source>
        <dbReference type="ARBA" id="ARBA00022723"/>
    </source>
</evidence>
<keyword evidence="2" id="KW-0677">Repeat</keyword>
<sequence>MECRVYCLLELSRLPSWLRWHRLLIFQQESGSNVCEGPDNGDGWQPSSSPLDLSTKSTDRVLPFPIPPSLPKVELNEDGSLAVSTVPASVGTVMEANTLVPEQLTCEACDDVFAEIGSLKRHMDSMHPHLRGYTCKICGKICSKLRSLQNHIDAVHKKLRKYTCEFCGKAFAWKTSLKNHVNVIHRSVRISVCETCGKAFTHSGSLKDHMDVVHKKIRKYTCQLCDKSFGWKGDLNNHVNGIHTRALSILY</sequence>
<organism evidence="7">
    <name type="scientific">Schistocephalus solidus</name>
    <name type="common">Tapeworm</name>
    <dbReference type="NCBI Taxonomy" id="70667"/>
    <lineage>
        <taxon>Eukaryota</taxon>
        <taxon>Metazoa</taxon>
        <taxon>Spiralia</taxon>
        <taxon>Lophotrochozoa</taxon>
        <taxon>Platyhelminthes</taxon>
        <taxon>Cestoda</taxon>
        <taxon>Eucestoda</taxon>
        <taxon>Diphyllobothriidea</taxon>
        <taxon>Diphyllobothriidae</taxon>
        <taxon>Schistocephalus</taxon>
    </lineage>
</organism>
<feature type="domain" description="C2H2-type" evidence="6">
    <location>
        <begin position="162"/>
        <end position="190"/>
    </location>
</feature>
<reference evidence="7" key="1">
    <citation type="submission" date="2016-01" db="EMBL/GenBank/DDBJ databases">
        <title>Reference transcriptome for the parasite Schistocephalus solidus: insights into the molecular evolution of parasitism.</title>
        <authorList>
            <person name="Hebert F.O."/>
            <person name="Grambauer S."/>
            <person name="Barber I."/>
            <person name="Landry C.R."/>
            <person name="Aubin-Horth N."/>
        </authorList>
    </citation>
    <scope>NUCLEOTIDE SEQUENCE</scope>
</reference>
<evidence type="ECO:0000256" key="3">
    <source>
        <dbReference type="ARBA" id="ARBA00022771"/>
    </source>
</evidence>
<dbReference type="Pfam" id="PF00096">
    <property type="entry name" value="zf-C2H2"/>
    <property type="match status" value="3"/>
</dbReference>
<dbReference type="FunFam" id="3.30.160.60:FF:000110">
    <property type="entry name" value="Zinc finger protein-like"/>
    <property type="match status" value="1"/>
</dbReference>
<keyword evidence="4" id="KW-0862">Zinc</keyword>
<dbReference type="PROSITE" id="PS00028">
    <property type="entry name" value="ZINC_FINGER_C2H2_1"/>
    <property type="match status" value="4"/>
</dbReference>
<dbReference type="GO" id="GO:0008270">
    <property type="term" value="F:zinc ion binding"/>
    <property type="evidence" value="ECO:0007669"/>
    <property type="project" value="UniProtKB-KW"/>
</dbReference>
<feature type="domain" description="C2H2-type" evidence="6">
    <location>
        <begin position="133"/>
        <end position="161"/>
    </location>
</feature>
<dbReference type="PANTHER" id="PTHR24409">
    <property type="entry name" value="ZINC FINGER PROTEIN 142"/>
    <property type="match status" value="1"/>
</dbReference>
<dbReference type="EMBL" id="GEEE01010164">
    <property type="protein sequence ID" value="JAP53061.1"/>
    <property type="molecule type" value="Transcribed_RNA"/>
</dbReference>
<dbReference type="Pfam" id="PF12874">
    <property type="entry name" value="zf-met"/>
    <property type="match status" value="1"/>
</dbReference>
<dbReference type="SMART" id="SM00355">
    <property type="entry name" value="ZnF_C2H2"/>
    <property type="match status" value="5"/>
</dbReference>
<evidence type="ECO:0000313" key="7">
    <source>
        <dbReference type="EMBL" id="JAP53061.1"/>
    </source>
</evidence>
<dbReference type="Gene3D" id="3.30.160.60">
    <property type="entry name" value="Classic Zinc Finger"/>
    <property type="match status" value="4"/>
</dbReference>
<keyword evidence="3 5" id="KW-0863">Zinc-finger</keyword>
<dbReference type="InterPro" id="IPR013087">
    <property type="entry name" value="Znf_C2H2_type"/>
</dbReference>
<proteinExistence type="predicted"/>